<dbReference type="OrthoDB" id="5657095at2"/>
<sequence length="173" mass="18881">MKKYLLFYFIVCISIQVFAQSSDVFEIARNGTVLQMQEFIGKHSESVNSINPGGSSPLILAAYYGNEGTALLLSDKVKDINYNSGRGTALMAAVMNGNLTIIKKLISVNADLNASDNEGKTALMYAVYFNKNEIAKVLIDKGANKSLKDKEGKTALDVARFNKNTTLSILLDQ</sequence>
<dbReference type="InterPro" id="IPR036770">
    <property type="entry name" value="Ankyrin_rpt-contain_sf"/>
</dbReference>
<dbReference type="PROSITE" id="PS50088">
    <property type="entry name" value="ANK_REPEAT"/>
    <property type="match status" value="2"/>
</dbReference>
<feature type="chain" id="PRO_5011620974" evidence="2">
    <location>
        <begin position="20"/>
        <end position="173"/>
    </location>
</feature>
<evidence type="ECO:0000313" key="4">
    <source>
        <dbReference type="Proteomes" id="UP000199580"/>
    </source>
</evidence>
<proteinExistence type="predicted"/>
<feature type="repeat" description="ANK" evidence="1">
    <location>
        <begin position="85"/>
        <end position="117"/>
    </location>
</feature>
<dbReference type="Gene3D" id="1.25.40.20">
    <property type="entry name" value="Ankyrin repeat-containing domain"/>
    <property type="match status" value="1"/>
</dbReference>
<keyword evidence="2" id="KW-0732">Signal</keyword>
<keyword evidence="4" id="KW-1185">Reference proteome</keyword>
<evidence type="ECO:0000256" key="2">
    <source>
        <dbReference type="SAM" id="SignalP"/>
    </source>
</evidence>
<feature type="signal peptide" evidence="2">
    <location>
        <begin position="1"/>
        <end position="19"/>
    </location>
</feature>
<dbReference type="RefSeq" id="WP_091394390.1">
    <property type="nucleotide sequence ID" value="NZ_BKAI01000004.1"/>
</dbReference>
<dbReference type="Pfam" id="PF12796">
    <property type="entry name" value="Ank_2"/>
    <property type="match status" value="1"/>
</dbReference>
<dbReference type="SMART" id="SM00248">
    <property type="entry name" value="ANK"/>
    <property type="match status" value="3"/>
</dbReference>
<dbReference type="PROSITE" id="PS50297">
    <property type="entry name" value="ANK_REP_REGION"/>
    <property type="match status" value="2"/>
</dbReference>
<dbReference type="STRING" id="1128970.SAMN04487935_1943"/>
<dbReference type="PANTHER" id="PTHR24183">
    <property type="entry name" value="FIBRONECTIN TYPE 3 AND ANKYRIN REPEAT DOMAINS PROTEIN 1"/>
    <property type="match status" value="1"/>
</dbReference>
<dbReference type="Proteomes" id="UP000199580">
    <property type="component" value="Unassembled WGS sequence"/>
</dbReference>
<evidence type="ECO:0000256" key="1">
    <source>
        <dbReference type="PROSITE-ProRule" id="PRU00023"/>
    </source>
</evidence>
<evidence type="ECO:0000313" key="3">
    <source>
        <dbReference type="EMBL" id="SDJ81436.1"/>
    </source>
</evidence>
<gene>
    <name evidence="3" type="ORF">SAMN04487935_1943</name>
</gene>
<protein>
    <submittedName>
        <fullName evidence="3">Uncharacterized protein</fullName>
    </submittedName>
</protein>
<organism evidence="3 4">
    <name type="scientific">Flavobacterium noncentrifugens</name>
    <dbReference type="NCBI Taxonomy" id="1128970"/>
    <lineage>
        <taxon>Bacteria</taxon>
        <taxon>Pseudomonadati</taxon>
        <taxon>Bacteroidota</taxon>
        <taxon>Flavobacteriia</taxon>
        <taxon>Flavobacteriales</taxon>
        <taxon>Flavobacteriaceae</taxon>
        <taxon>Flavobacterium</taxon>
    </lineage>
</organism>
<dbReference type="SUPFAM" id="SSF48403">
    <property type="entry name" value="Ankyrin repeat"/>
    <property type="match status" value="1"/>
</dbReference>
<feature type="repeat" description="ANK" evidence="1">
    <location>
        <begin position="118"/>
        <end position="150"/>
    </location>
</feature>
<reference evidence="3 4" key="1">
    <citation type="submission" date="2016-10" db="EMBL/GenBank/DDBJ databases">
        <authorList>
            <person name="de Groot N.N."/>
        </authorList>
    </citation>
    <scope>NUCLEOTIDE SEQUENCE [LARGE SCALE GENOMIC DNA]</scope>
    <source>
        <strain evidence="3 4">CGMCC 1.10076</strain>
    </source>
</reference>
<dbReference type="InterPro" id="IPR002110">
    <property type="entry name" value="Ankyrin_rpt"/>
</dbReference>
<dbReference type="AlphaFoldDB" id="A0A1G8WTQ5"/>
<name>A0A1G8WTQ5_9FLAO</name>
<keyword evidence="1" id="KW-0040">ANK repeat</keyword>
<dbReference type="PANTHER" id="PTHR24183:SF1">
    <property type="entry name" value="FIBRONECTIN TYPE 3 AND ANKYRIN REPEAT DOMAINS PROTEIN 1"/>
    <property type="match status" value="1"/>
</dbReference>
<accession>A0A1G8WTQ5</accession>
<dbReference type="EMBL" id="FNEZ01000002">
    <property type="protein sequence ID" value="SDJ81436.1"/>
    <property type="molecule type" value="Genomic_DNA"/>
</dbReference>